<organism evidence="1 2">
    <name type="scientific">Cajanus cajan</name>
    <name type="common">Pigeon pea</name>
    <name type="synonym">Cajanus indicus</name>
    <dbReference type="NCBI Taxonomy" id="3821"/>
    <lineage>
        <taxon>Eukaryota</taxon>
        <taxon>Viridiplantae</taxon>
        <taxon>Streptophyta</taxon>
        <taxon>Embryophyta</taxon>
        <taxon>Tracheophyta</taxon>
        <taxon>Spermatophyta</taxon>
        <taxon>Magnoliopsida</taxon>
        <taxon>eudicotyledons</taxon>
        <taxon>Gunneridae</taxon>
        <taxon>Pentapetalae</taxon>
        <taxon>rosids</taxon>
        <taxon>fabids</taxon>
        <taxon>Fabales</taxon>
        <taxon>Fabaceae</taxon>
        <taxon>Papilionoideae</taxon>
        <taxon>50 kb inversion clade</taxon>
        <taxon>NPAAA clade</taxon>
        <taxon>indigoferoid/millettioid clade</taxon>
        <taxon>Phaseoleae</taxon>
        <taxon>Cajanus</taxon>
    </lineage>
</organism>
<evidence type="ECO:0000313" key="2">
    <source>
        <dbReference type="Proteomes" id="UP000075243"/>
    </source>
</evidence>
<gene>
    <name evidence="1" type="ORF">KK1_001427</name>
</gene>
<sequence>MSRFNKAALEIRDLNPAVALHHLTTALKPGPFVNSIYKKPPTNMDDLRRRADKYMQMEELADFCNQARAETVGETKKLMYV</sequence>
<keyword evidence="2" id="KW-1185">Reference proteome</keyword>
<dbReference type="AlphaFoldDB" id="A0A151SK71"/>
<dbReference type="Gramene" id="C.cajan_01393.t">
    <property type="protein sequence ID" value="C.cajan_01393.t.cds1"/>
    <property type="gene ID" value="C.cajan_01393"/>
</dbReference>
<protein>
    <submittedName>
        <fullName evidence="1">Uncharacterized protein</fullName>
    </submittedName>
</protein>
<reference evidence="1 2" key="1">
    <citation type="journal article" date="2012" name="Nat. Biotechnol.">
        <title>Draft genome sequence of pigeonpea (Cajanus cajan), an orphan legume crop of resource-poor farmers.</title>
        <authorList>
            <person name="Varshney R.K."/>
            <person name="Chen W."/>
            <person name="Li Y."/>
            <person name="Bharti A.K."/>
            <person name="Saxena R.K."/>
            <person name="Schlueter J.A."/>
            <person name="Donoghue M.T."/>
            <person name="Azam S."/>
            <person name="Fan G."/>
            <person name="Whaley A.M."/>
            <person name="Farmer A.D."/>
            <person name="Sheridan J."/>
            <person name="Iwata A."/>
            <person name="Tuteja R."/>
            <person name="Penmetsa R.V."/>
            <person name="Wu W."/>
            <person name="Upadhyaya H.D."/>
            <person name="Yang S.P."/>
            <person name="Shah T."/>
            <person name="Saxena K.B."/>
            <person name="Michael T."/>
            <person name="McCombie W.R."/>
            <person name="Yang B."/>
            <person name="Zhang G."/>
            <person name="Yang H."/>
            <person name="Wang J."/>
            <person name="Spillane C."/>
            <person name="Cook D.R."/>
            <person name="May G.D."/>
            <person name="Xu X."/>
            <person name="Jackson S.A."/>
        </authorList>
    </citation>
    <scope>NUCLEOTIDE SEQUENCE [LARGE SCALE GENOMIC DNA]</scope>
    <source>
        <strain evidence="2">cv. Asha</strain>
    </source>
</reference>
<dbReference type="Proteomes" id="UP000075243">
    <property type="component" value="Chromosome 11"/>
</dbReference>
<proteinExistence type="predicted"/>
<accession>A0A151SK71</accession>
<name>A0A151SK71_CAJCA</name>
<evidence type="ECO:0000313" key="1">
    <source>
        <dbReference type="EMBL" id="KYP55220.1"/>
    </source>
</evidence>
<dbReference type="EMBL" id="CM003613">
    <property type="protein sequence ID" value="KYP55220.1"/>
    <property type="molecule type" value="Genomic_DNA"/>
</dbReference>